<dbReference type="Pfam" id="PF01636">
    <property type="entry name" value="APH"/>
    <property type="match status" value="1"/>
</dbReference>
<dbReference type="AlphaFoldDB" id="A0A167YB30"/>
<dbReference type="RefSeq" id="XP_018705119.1">
    <property type="nucleotide sequence ID" value="XM_018847539.1"/>
</dbReference>
<dbReference type="GeneID" id="30020225"/>
<dbReference type="InterPro" id="IPR011009">
    <property type="entry name" value="Kinase-like_dom_sf"/>
</dbReference>
<keyword evidence="2" id="KW-0808">Transferase</keyword>
<comment type="caution">
    <text evidence="2">The sequence shown here is derived from an EMBL/GenBank/DDBJ whole genome shotgun (WGS) entry which is preliminary data.</text>
</comment>
<protein>
    <submittedName>
        <fullName evidence="2">Protein kinase-like domain protein</fullName>
    </submittedName>
</protein>
<name>A0A167YB30_CORFA</name>
<keyword evidence="2" id="KW-0418">Kinase</keyword>
<dbReference type="EMBL" id="AZHB01000008">
    <property type="protein sequence ID" value="OAA66095.1"/>
    <property type="molecule type" value="Genomic_DNA"/>
</dbReference>
<keyword evidence="3" id="KW-1185">Reference proteome</keyword>
<reference evidence="2 3" key="1">
    <citation type="journal article" date="2016" name="Genome Biol. Evol.">
        <title>Divergent and convergent evolution of fungal pathogenicity.</title>
        <authorList>
            <person name="Shang Y."/>
            <person name="Xiao G."/>
            <person name="Zheng P."/>
            <person name="Cen K."/>
            <person name="Zhan S."/>
            <person name="Wang C."/>
        </authorList>
    </citation>
    <scope>NUCLEOTIDE SEQUENCE [LARGE SCALE GENOMIC DNA]</scope>
    <source>
        <strain evidence="2 3">ARSEF 2679</strain>
    </source>
</reference>
<sequence length="286" mass="32492">MASEFIPPKPSYETPWNDRDIQARTGRFAASITLERVQLELFVCIYSRFPYDNPYDNDKDLVVRIPVPTIADRHWDMIRSEAATLAYIEKKHPSIPVPRVIAHGKDEQLTDDSTTTQCFFIITTRIPGKPRDDEILEGLDFEQRLRLASQLASKFPQTGSQYPEPDGVSEYVGRHLSRSNNYFTDRDGLPRKDQESCNTVRESASQHVTNPNEVHPAVLRSFKPEERAQLSEEFFAKMGSLIVVSLSESFQSPFWQDEGGFMLSKGSLDMNTVMINGDGNLRGLTN</sequence>
<evidence type="ECO:0000259" key="1">
    <source>
        <dbReference type="Pfam" id="PF01636"/>
    </source>
</evidence>
<gene>
    <name evidence="2" type="ORF">ISF_03933</name>
</gene>
<dbReference type="PANTHER" id="PTHR21310:SF51">
    <property type="entry name" value="AMINOGLYCOSIDE PHOSPHOTRANSFERASE DOMAIN-CONTAINING PROTEIN"/>
    <property type="match status" value="1"/>
</dbReference>
<proteinExistence type="predicted"/>
<dbReference type="PANTHER" id="PTHR21310">
    <property type="entry name" value="AMINOGLYCOSIDE PHOSPHOTRANSFERASE-RELATED-RELATED"/>
    <property type="match status" value="1"/>
</dbReference>
<dbReference type="Proteomes" id="UP000076744">
    <property type="component" value="Unassembled WGS sequence"/>
</dbReference>
<accession>A0A167YB30</accession>
<dbReference type="GO" id="GO:0016301">
    <property type="term" value="F:kinase activity"/>
    <property type="evidence" value="ECO:0007669"/>
    <property type="project" value="UniProtKB-KW"/>
</dbReference>
<organism evidence="2 3">
    <name type="scientific">Cordyceps fumosorosea (strain ARSEF 2679)</name>
    <name type="common">Isaria fumosorosea</name>
    <dbReference type="NCBI Taxonomy" id="1081104"/>
    <lineage>
        <taxon>Eukaryota</taxon>
        <taxon>Fungi</taxon>
        <taxon>Dikarya</taxon>
        <taxon>Ascomycota</taxon>
        <taxon>Pezizomycotina</taxon>
        <taxon>Sordariomycetes</taxon>
        <taxon>Hypocreomycetidae</taxon>
        <taxon>Hypocreales</taxon>
        <taxon>Cordycipitaceae</taxon>
        <taxon>Cordyceps</taxon>
    </lineage>
</organism>
<evidence type="ECO:0000313" key="3">
    <source>
        <dbReference type="Proteomes" id="UP000076744"/>
    </source>
</evidence>
<feature type="domain" description="Aminoglycoside phosphotransferase" evidence="1">
    <location>
        <begin position="58"/>
        <end position="152"/>
    </location>
</feature>
<dbReference type="SUPFAM" id="SSF56112">
    <property type="entry name" value="Protein kinase-like (PK-like)"/>
    <property type="match status" value="1"/>
</dbReference>
<dbReference type="InterPro" id="IPR002575">
    <property type="entry name" value="Aminoglycoside_PTrfase"/>
</dbReference>
<dbReference type="OrthoDB" id="10003767at2759"/>
<evidence type="ECO:0000313" key="2">
    <source>
        <dbReference type="EMBL" id="OAA66095.1"/>
    </source>
</evidence>
<dbReference type="STRING" id="1081104.A0A167YB30"/>
<dbReference type="InterPro" id="IPR051678">
    <property type="entry name" value="AGP_Transferase"/>
</dbReference>